<proteinExistence type="inferred from homology"/>
<reference evidence="5 6" key="1">
    <citation type="journal article" date="2010" name="Stand. Genomic Sci.">
        <title>Permanent draft genome sequence of Dethiosulfovibrio peptidovorans type strain (SEBR 4207).</title>
        <authorList>
            <person name="Labutti K."/>
            <person name="Mayilraj S."/>
            <person name="Clum A."/>
            <person name="Lucas S."/>
            <person name="Glavina Del Rio T."/>
            <person name="Nolan M."/>
            <person name="Tice H."/>
            <person name="Cheng J.F."/>
            <person name="Pitluck S."/>
            <person name="Liolios K."/>
            <person name="Ivanova N."/>
            <person name="Mavromatis K."/>
            <person name="Mikhailova N."/>
            <person name="Pati A."/>
            <person name="Goodwin L."/>
            <person name="Chen A."/>
            <person name="Palaniappan K."/>
            <person name="Land M."/>
            <person name="Hauser L."/>
            <person name="Chang Y.J."/>
            <person name="Jeffries C.D."/>
            <person name="Rohde M."/>
            <person name="Spring S."/>
            <person name="Goker M."/>
            <person name="Woyke T."/>
            <person name="Bristow J."/>
            <person name="Eisen J.A."/>
            <person name="Markowitz V."/>
            <person name="Hugenholtz P."/>
            <person name="Kyrpides N.C."/>
            <person name="Klenk H.P."/>
            <person name="Lapidus A."/>
        </authorList>
    </citation>
    <scope>NUCLEOTIDE SEQUENCE [LARGE SCALE GENOMIC DNA]</scope>
    <source>
        <strain evidence="5 6">DSM 11002</strain>
    </source>
</reference>
<dbReference type="SMART" id="SM01230">
    <property type="entry name" value="Gln-synt_C"/>
    <property type="match status" value="1"/>
</dbReference>
<dbReference type="InterPro" id="IPR008146">
    <property type="entry name" value="Gln_synth_cat_dom"/>
</dbReference>
<dbReference type="Gene3D" id="3.30.590.10">
    <property type="entry name" value="Glutamine synthetase/guanido kinase, catalytic domain"/>
    <property type="match status" value="1"/>
</dbReference>
<dbReference type="InterPro" id="IPR022147">
    <property type="entry name" value="GSIII_N"/>
</dbReference>
<accession>D2Z2V7</accession>
<dbReference type="EMBL" id="ABTR02000001">
    <property type="protein sequence ID" value="EFC90175.1"/>
    <property type="molecule type" value="Genomic_DNA"/>
</dbReference>
<dbReference type="InterPro" id="IPR040577">
    <property type="entry name" value="Gln-synt_C"/>
</dbReference>
<gene>
    <name evidence="5" type="ORF">Dpep_0143</name>
</gene>
<dbReference type="Pfam" id="PF12437">
    <property type="entry name" value="GSIII_N"/>
    <property type="match status" value="1"/>
</dbReference>
<dbReference type="eggNOG" id="COG3968">
    <property type="taxonomic scope" value="Bacteria"/>
</dbReference>
<dbReference type="AlphaFoldDB" id="D2Z2V7"/>
<evidence type="ECO:0000259" key="4">
    <source>
        <dbReference type="PROSITE" id="PS51987"/>
    </source>
</evidence>
<comment type="similarity">
    <text evidence="1 2">Belongs to the glutamine synthetase family.</text>
</comment>
<dbReference type="RefSeq" id="WP_005658715.1">
    <property type="nucleotide sequence ID" value="NZ_ABTR02000001.1"/>
</dbReference>
<dbReference type="InterPro" id="IPR027303">
    <property type="entry name" value="Gln_synth_gly_rich_site"/>
</dbReference>
<comment type="caution">
    <text evidence="5">The sequence shown here is derived from an EMBL/GenBank/DDBJ whole genome shotgun (WGS) entry which is preliminary data.</text>
</comment>
<dbReference type="PaxDb" id="469381-Dpep_0143"/>
<organism evidence="5 6">
    <name type="scientific">Dethiosulfovibrio peptidovorans DSM 11002</name>
    <dbReference type="NCBI Taxonomy" id="469381"/>
    <lineage>
        <taxon>Bacteria</taxon>
        <taxon>Thermotogati</taxon>
        <taxon>Synergistota</taxon>
        <taxon>Synergistia</taxon>
        <taxon>Synergistales</taxon>
        <taxon>Dethiosulfovibrionaceae</taxon>
        <taxon>Dethiosulfovibrio</taxon>
    </lineage>
</organism>
<dbReference type="SUPFAM" id="SSF55931">
    <property type="entry name" value="Glutamine synthetase/guanido kinase"/>
    <property type="match status" value="1"/>
</dbReference>
<feature type="domain" description="GS catalytic" evidence="4">
    <location>
        <begin position="173"/>
        <end position="597"/>
    </location>
</feature>
<dbReference type="PROSITE" id="PS51987">
    <property type="entry name" value="GS_CATALYTIC"/>
    <property type="match status" value="1"/>
</dbReference>
<evidence type="ECO:0000256" key="2">
    <source>
        <dbReference type="RuleBase" id="RU000384"/>
    </source>
</evidence>
<keyword evidence="6" id="KW-1185">Reference proteome</keyword>
<dbReference type="Gene3D" id="1.20.120.1560">
    <property type="match status" value="1"/>
</dbReference>
<dbReference type="InterPro" id="IPR008147">
    <property type="entry name" value="Gln_synt_N"/>
</dbReference>
<evidence type="ECO:0000313" key="6">
    <source>
        <dbReference type="Proteomes" id="UP000006427"/>
    </source>
</evidence>
<feature type="domain" description="GS beta-grasp" evidence="3">
    <location>
        <begin position="64"/>
        <end position="157"/>
    </location>
</feature>
<sequence length="705" mass="78479">MEISRPKEIFGMNVFDRKAMKEVLPDEIYRKLVTAIEGGQKLDISVADFVATAMKEWAVSKGATHYTHWFLPRTETTAEKHMAFLTTDESGAPMDSFSGMELVRSEPDASSFPSGGIRSTFEARGYSTWDPSSPAFVVRSPKGATLCIPSVFISYDGTPLDMKTPLLKSIDVVRNRSMRLLKLFGNRSVRSVDVTVGGEQEYFLVDEEKAKKRPDIMKCGRTLIGAPSPLEQTVEAHYFGSIHPRTLAYMEDVERDMYRMGQILKTRHNEVAPCQFEFAPDIAEGNLGCDQNHILMEIMKKMAIRHGFKLMLHEKPFAGVNGSGKHLNFSLRDSEGRNLLKPSSNQRRNIQFLTFLSAFLLGVSKHGGLLRAAIASPGNMHRLGGHEAPPAIMSVYLGDLLTQILDNIEKGLPDKIPSRSLIDLGLNRLPAVVADNSDRNRTSPIAFTGNKFEFRAVGAPQALAGPLTVLLAVWSKGIEEMTSMIEHRISEGRMDVTDAALEAIRHGAKESRAVRFEGNAYATEWQNDAVKRGLTVANTTPEALDLYLIPENRSLFADLGIMSEREVEAYHEIRTEQYVNAMDVEMATMTAMIREGVLPAVTRQISLESEAMGSLPEEIRKDMDPWKKSLKELVTLKNGLITGIKNLDDLRQRANNMDLSQRAQAVTEEALPQMAAIRGMSDAAEQLVAGDIWPYPRYRDLLTID</sequence>
<protein>
    <submittedName>
        <fullName evidence="5">Glutamine synthetase catalytic region</fullName>
    </submittedName>
</protein>
<dbReference type="Proteomes" id="UP000006427">
    <property type="component" value="Unassembled WGS sequence"/>
</dbReference>
<dbReference type="PROSITE" id="PS51986">
    <property type="entry name" value="GS_BETA_GRASP"/>
    <property type="match status" value="1"/>
</dbReference>
<dbReference type="PROSITE" id="PS00181">
    <property type="entry name" value="GLNA_ATP"/>
    <property type="match status" value="1"/>
</dbReference>
<dbReference type="InterPro" id="IPR014746">
    <property type="entry name" value="Gln_synth/guanido_kin_cat_dom"/>
</dbReference>
<name>D2Z2V7_9BACT</name>
<dbReference type="Pfam" id="PF18318">
    <property type="entry name" value="Gln-synt_C-ter"/>
    <property type="match status" value="1"/>
</dbReference>
<dbReference type="GO" id="GO:0004356">
    <property type="term" value="F:glutamine synthetase activity"/>
    <property type="evidence" value="ECO:0007669"/>
    <property type="project" value="InterPro"/>
</dbReference>
<dbReference type="GO" id="GO:0006542">
    <property type="term" value="P:glutamine biosynthetic process"/>
    <property type="evidence" value="ECO:0007669"/>
    <property type="project" value="InterPro"/>
</dbReference>
<dbReference type="STRING" id="469381.Dpep_0143"/>
<evidence type="ECO:0000259" key="3">
    <source>
        <dbReference type="PROSITE" id="PS51986"/>
    </source>
</evidence>
<evidence type="ECO:0000313" key="5">
    <source>
        <dbReference type="EMBL" id="EFC90175.1"/>
    </source>
</evidence>
<dbReference type="OrthoDB" id="9807095at2"/>
<dbReference type="PANTHER" id="PTHR42974">
    <property type="entry name" value="GLUTAMINE SYNTHETASE"/>
    <property type="match status" value="1"/>
</dbReference>
<evidence type="ECO:0000256" key="1">
    <source>
        <dbReference type="PROSITE-ProRule" id="PRU01330"/>
    </source>
</evidence>
<dbReference type="InterPro" id="IPR052725">
    <property type="entry name" value="GS_Type-3"/>
</dbReference>
<dbReference type="Pfam" id="PF00120">
    <property type="entry name" value="Gln-synt_C"/>
    <property type="match status" value="1"/>
</dbReference>
<dbReference type="PANTHER" id="PTHR42974:SF1">
    <property type="entry name" value="TYPE-3 GLUTAMINE SYNTHETASE"/>
    <property type="match status" value="1"/>
</dbReference>